<dbReference type="SUPFAM" id="SSF52540">
    <property type="entry name" value="P-loop containing nucleoside triphosphate hydrolases"/>
    <property type="match status" value="1"/>
</dbReference>
<keyword evidence="5" id="KW-0378">Hydrolase</keyword>
<protein>
    <submittedName>
        <fullName evidence="5">ATP-dependent protease</fullName>
    </submittedName>
</protein>
<dbReference type="InterPro" id="IPR001208">
    <property type="entry name" value="MCM_dom"/>
</dbReference>
<dbReference type="PROSITE" id="PS50051">
    <property type="entry name" value="MCM_2"/>
    <property type="match status" value="1"/>
</dbReference>
<dbReference type="SUPFAM" id="SSF54211">
    <property type="entry name" value="Ribosomal protein S5 domain 2-like"/>
    <property type="match status" value="1"/>
</dbReference>
<dbReference type="InterPro" id="IPR025158">
    <property type="entry name" value="Mg_chelat-rel_C"/>
</dbReference>
<comment type="caution">
    <text evidence="5">The sequence shown here is derived from an EMBL/GenBank/DDBJ whole genome shotgun (WGS) entry which is preliminary data.</text>
</comment>
<dbReference type="InterPro" id="IPR014721">
    <property type="entry name" value="Ribsml_uS5_D2-typ_fold_subgr"/>
</dbReference>
<dbReference type="PANTHER" id="PTHR32039">
    <property type="entry name" value="MAGNESIUM-CHELATASE SUBUNIT CHLI"/>
    <property type="match status" value="1"/>
</dbReference>
<evidence type="ECO:0000256" key="3">
    <source>
        <dbReference type="ARBA" id="ARBA00022840"/>
    </source>
</evidence>
<dbReference type="InterPro" id="IPR003593">
    <property type="entry name" value="AAA+_ATPase"/>
</dbReference>
<evidence type="ECO:0000256" key="2">
    <source>
        <dbReference type="ARBA" id="ARBA00022741"/>
    </source>
</evidence>
<dbReference type="InterPro" id="IPR027417">
    <property type="entry name" value="P-loop_NTPase"/>
</dbReference>
<dbReference type="EMBL" id="BPMK01000009">
    <property type="protein sequence ID" value="GIZ52184.1"/>
    <property type="molecule type" value="Genomic_DNA"/>
</dbReference>
<dbReference type="InterPro" id="IPR020568">
    <property type="entry name" value="Ribosomal_Su5_D2-typ_SF"/>
</dbReference>
<dbReference type="RefSeq" id="WP_220808350.1">
    <property type="nucleotide sequence ID" value="NZ_BPMK01000009.1"/>
</dbReference>
<dbReference type="Pfam" id="PF13335">
    <property type="entry name" value="Mg_chelatase_C"/>
    <property type="match status" value="1"/>
</dbReference>
<dbReference type="PANTHER" id="PTHR32039:SF7">
    <property type="entry name" value="COMPETENCE PROTEIN COMM"/>
    <property type="match status" value="1"/>
</dbReference>
<dbReference type="SMART" id="SM00382">
    <property type="entry name" value="AAA"/>
    <property type="match status" value="1"/>
</dbReference>
<evidence type="ECO:0000256" key="1">
    <source>
        <dbReference type="ARBA" id="ARBA00006354"/>
    </source>
</evidence>
<keyword evidence="5" id="KW-0645">Protease</keyword>
<evidence type="ECO:0000313" key="6">
    <source>
        <dbReference type="Proteomes" id="UP000887222"/>
    </source>
</evidence>
<dbReference type="Gene3D" id="3.30.230.10">
    <property type="match status" value="1"/>
</dbReference>
<name>A0ABQ4Q4S2_9BURK</name>
<dbReference type="InterPro" id="IPR000523">
    <property type="entry name" value="Mg_chelatse_chII-like_cat_dom"/>
</dbReference>
<organism evidence="5 6">
    <name type="scientific">Noviherbaspirillum aridicola</name>
    <dbReference type="NCBI Taxonomy" id="2849687"/>
    <lineage>
        <taxon>Bacteria</taxon>
        <taxon>Pseudomonadati</taxon>
        <taxon>Pseudomonadota</taxon>
        <taxon>Betaproteobacteria</taxon>
        <taxon>Burkholderiales</taxon>
        <taxon>Oxalobacteraceae</taxon>
        <taxon>Noviherbaspirillum</taxon>
    </lineage>
</organism>
<gene>
    <name evidence="5" type="ORF">NCCP691_21980</name>
</gene>
<dbReference type="Proteomes" id="UP000887222">
    <property type="component" value="Unassembled WGS sequence"/>
</dbReference>
<comment type="similarity">
    <text evidence="1">Belongs to the Mg-chelatase subunits D/I family. ComM subfamily.</text>
</comment>
<reference evidence="5 6" key="1">
    <citation type="journal article" date="2022" name="Int. J. Syst. Evol. Microbiol.">
        <title>Noviherbaspirillum aridicola sp. nov., isolated from an arid soil in Pakistan.</title>
        <authorList>
            <person name="Khan I.U."/>
            <person name="Saqib M."/>
            <person name="Amin A."/>
            <person name="Hussain F."/>
            <person name="Li L."/>
            <person name="Liu Y.H."/>
            <person name="Fang B.Z."/>
            <person name="Ahmed I."/>
            <person name="Li W.J."/>
        </authorList>
    </citation>
    <scope>NUCLEOTIDE SEQUENCE [LARGE SCALE GENOMIC DNA]</scope>
    <source>
        <strain evidence="5 6">NCCP-691</strain>
    </source>
</reference>
<dbReference type="InterPro" id="IPR045006">
    <property type="entry name" value="CHLI-like"/>
</dbReference>
<sequence length="506" mass="54296">MSLAVLRSRALSGMQAPEVTVEVHLANGLPAFTIVGLPETEVKEAKDRVRAALQNARFEFPARRITVNLAPADLPKESGRFDLAIALGILAASGQMPGDELDAYEFAGELSLSGELRPIRGALAMSYAMHRAATRGRPRAIILPEANAAEAALVQDAAVHPATSLLQVCAHFAGRNGDGRLSRYRGEVDGGARTYPDLSEVKGQAQARRALEVAAAGGHSMLMVGPPGTGKSMLAARIPGILPPMSEDEALESAAVRSLAGAFSIADWKVRPYRAPHHTASGVALVGGGGNPRPGEISLAHRGVLFLDELPEFDRKVLEVLREPLESGHITISRAGRQADFPARFQLIAAMNPCPCGYAGHPSGRCHCTPDQVARYQGKISGPLLDRIDMQVQVAALAQDELMRQAEGESSAVVAERIARAWERQLRRQGKGNHALSAAEIDEHCRADAKAEELLRAAMTRLQWSARAFHRVLKLARTIADLAEADGIGPQHVAEAVQYRRGLREH</sequence>
<evidence type="ECO:0000313" key="5">
    <source>
        <dbReference type="EMBL" id="GIZ52184.1"/>
    </source>
</evidence>
<dbReference type="GO" id="GO:0006508">
    <property type="term" value="P:proteolysis"/>
    <property type="evidence" value="ECO:0007669"/>
    <property type="project" value="UniProtKB-KW"/>
</dbReference>
<dbReference type="NCBIfam" id="TIGR00368">
    <property type="entry name" value="YifB family Mg chelatase-like AAA ATPase"/>
    <property type="match status" value="1"/>
</dbReference>
<dbReference type="GO" id="GO:0008233">
    <property type="term" value="F:peptidase activity"/>
    <property type="evidence" value="ECO:0007669"/>
    <property type="project" value="UniProtKB-KW"/>
</dbReference>
<evidence type="ECO:0000259" key="4">
    <source>
        <dbReference type="PROSITE" id="PS50051"/>
    </source>
</evidence>
<dbReference type="NCBIfam" id="NF007365">
    <property type="entry name" value="PRK09862.1"/>
    <property type="match status" value="1"/>
</dbReference>
<accession>A0ABQ4Q4S2</accession>
<dbReference type="Gene3D" id="3.40.50.300">
    <property type="entry name" value="P-loop containing nucleotide triphosphate hydrolases"/>
    <property type="match status" value="1"/>
</dbReference>
<keyword evidence="3" id="KW-0067">ATP-binding</keyword>
<feature type="domain" description="MCM C-terminal AAA(+) ATPase" evidence="4">
    <location>
        <begin position="295"/>
        <end position="390"/>
    </location>
</feature>
<keyword evidence="2" id="KW-0547">Nucleotide-binding</keyword>
<dbReference type="Pfam" id="PF13541">
    <property type="entry name" value="ChlI"/>
    <property type="match status" value="1"/>
</dbReference>
<keyword evidence="6" id="KW-1185">Reference proteome</keyword>
<dbReference type="PRINTS" id="PR01657">
    <property type="entry name" value="MCMFAMILY"/>
</dbReference>
<proteinExistence type="inferred from homology"/>
<dbReference type="Pfam" id="PF01078">
    <property type="entry name" value="Mg_chelatase"/>
    <property type="match status" value="1"/>
</dbReference>
<dbReference type="InterPro" id="IPR004482">
    <property type="entry name" value="Mg_chelat-rel"/>
</dbReference>